<sequence>MSGGEEAYRSRTKDHVVPCLVQLCTAAQDDSLWQSLNYQVCLKTRAQDPQVNSCHI</sequence>
<accession>A0A9D3Y8Z1</accession>
<proteinExistence type="predicted"/>
<evidence type="ECO:0000313" key="1">
    <source>
        <dbReference type="EMBL" id="KAH3695780.1"/>
    </source>
</evidence>
<reference evidence="1" key="1">
    <citation type="journal article" date="2019" name="bioRxiv">
        <title>The Genome of the Zebra Mussel, Dreissena polymorpha: A Resource for Invasive Species Research.</title>
        <authorList>
            <person name="McCartney M.A."/>
            <person name="Auch B."/>
            <person name="Kono T."/>
            <person name="Mallez S."/>
            <person name="Zhang Y."/>
            <person name="Obille A."/>
            <person name="Becker A."/>
            <person name="Abrahante J.E."/>
            <person name="Garbe J."/>
            <person name="Badalamenti J.P."/>
            <person name="Herman A."/>
            <person name="Mangelson H."/>
            <person name="Liachko I."/>
            <person name="Sullivan S."/>
            <person name="Sone E.D."/>
            <person name="Koren S."/>
            <person name="Silverstein K.A.T."/>
            <person name="Beckman K.B."/>
            <person name="Gohl D.M."/>
        </authorList>
    </citation>
    <scope>NUCLEOTIDE SEQUENCE</scope>
    <source>
        <strain evidence="1">Duluth1</strain>
        <tissue evidence="1">Whole animal</tissue>
    </source>
</reference>
<reference evidence="1" key="2">
    <citation type="submission" date="2020-11" db="EMBL/GenBank/DDBJ databases">
        <authorList>
            <person name="McCartney M.A."/>
            <person name="Auch B."/>
            <person name="Kono T."/>
            <person name="Mallez S."/>
            <person name="Becker A."/>
            <person name="Gohl D.M."/>
            <person name="Silverstein K.A.T."/>
            <person name="Koren S."/>
            <person name="Bechman K.B."/>
            <person name="Herman A."/>
            <person name="Abrahante J.E."/>
            <person name="Garbe J."/>
        </authorList>
    </citation>
    <scope>NUCLEOTIDE SEQUENCE</scope>
    <source>
        <strain evidence="1">Duluth1</strain>
        <tissue evidence="1">Whole animal</tissue>
    </source>
</reference>
<evidence type="ECO:0000313" key="2">
    <source>
        <dbReference type="Proteomes" id="UP000828390"/>
    </source>
</evidence>
<organism evidence="1 2">
    <name type="scientific">Dreissena polymorpha</name>
    <name type="common">Zebra mussel</name>
    <name type="synonym">Mytilus polymorpha</name>
    <dbReference type="NCBI Taxonomy" id="45954"/>
    <lineage>
        <taxon>Eukaryota</taxon>
        <taxon>Metazoa</taxon>
        <taxon>Spiralia</taxon>
        <taxon>Lophotrochozoa</taxon>
        <taxon>Mollusca</taxon>
        <taxon>Bivalvia</taxon>
        <taxon>Autobranchia</taxon>
        <taxon>Heteroconchia</taxon>
        <taxon>Euheterodonta</taxon>
        <taxon>Imparidentia</taxon>
        <taxon>Neoheterodontei</taxon>
        <taxon>Myida</taxon>
        <taxon>Dreissenoidea</taxon>
        <taxon>Dreissenidae</taxon>
        <taxon>Dreissena</taxon>
    </lineage>
</organism>
<protein>
    <submittedName>
        <fullName evidence="1">Uncharacterized protein</fullName>
    </submittedName>
</protein>
<comment type="caution">
    <text evidence="1">The sequence shown here is derived from an EMBL/GenBank/DDBJ whole genome shotgun (WGS) entry which is preliminary data.</text>
</comment>
<name>A0A9D3Y8Z1_DREPO</name>
<dbReference type="AlphaFoldDB" id="A0A9D3Y8Z1"/>
<gene>
    <name evidence="1" type="ORF">DPMN_083239</name>
</gene>
<dbReference type="Proteomes" id="UP000828390">
    <property type="component" value="Unassembled WGS sequence"/>
</dbReference>
<dbReference type="EMBL" id="JAIWYP010000016">
    <property type="protein sequence ID" value="KAH3695780.1"/>
    <property type="molecule type" value="Genomic_DNA"/>
</dbReference>
<keyword evidence="2" id="KW-1185">Reference proteome</keyword>